<reference evidence="2 3" key="1">
    <citation type="journal article" date="2020" name="Biotechnol. Biofuels">
        <title>New insights from the biogas microbiome by comprehensive genome-resolved metagenomics of nearly 1600 species originating from multiple anaerobic digesters.</title>
        <authorList>
            <person name="Campanaro S."/>
            <person name="Treu L."/>
            <person name="Rodriguez-R L.M."/>
            <person name="Kovalovszki A."/>
            <person name="Ziels R.M."/>
            <person name="Maus I."/>
            <person name="Zhu X."/>
            <person name="Kougias P.G."/>
            <person name="Basile A."/>
            <person name="Luo G."/>
            <person name="Schluter A."/>
            <person name="Konstantinidis K.T."/>
            <person name="Angelidaki I."/>
        </authorList>
    </citation>
    <scope>NUCLEOTIDE SEQUENCE [LARGE SCALE GENOMIC DNA]</scope>
    <source>
        <strain evidence="2">AS06rmzACSIP_256</strain>
    </source>
</reference>
<dbReference type="Pfam" id="PF09955">
    <property type="entry name" value="DUF2189"/>
    <property type="match status" value="1"/>
</dbReference>
<proteinExistence type="predicted"/>
<dbReference type="AlphaFoldDB" id="A0A7X7LYT2"/>
<evidence type="ECO:0000256" key="1">
    <source>
        <dbReference type="SAM" id="Phobius"/>
    </source>
</evidence>
<feature type="transmembrane region" description="Helical" evidence="1">
    <location>
        <begin position="221"/>
        <end position="248"/>
    </location>
</feature>
<keyword evidence="1" id="KW-0472">Membrane</keyword>
<keyword evidence="1" id="KW-1133">Transmembrane helix</keyword>
<feature type="transmembrane region" description="Helical" evidence="1">
    <location>
        <begin position="71"/>
        <end position="95"/>
    </location>
</feature>
<organism evidence="2 3">
    <name type="scientific">Thauera phenolivorans</name>
    <dbReference type="NCBI Taxonomy" id="1792543"/>
    <lineage>
        <taxon>Bacteria</taxon>
        <taxon>Pseudomonadati</taxon>
        <taxon>Pseudomonadota</taxon>
        <taxon>Betaproteobacteria</taxon>
        <taxon>Rhodocyclales</taxon>
        <taxon>Zoogloeaceae</taxon>
        <taxon>Thauera</taxon>
    </lineage>
</organism>
<evidence type="ECO:0000313" key="3">
    <source>
        <dbReference type="Proteomes" id="UP000536534"/>
    </source>
</evidence>
<accession>A0A7X7LYT2</accession>
<dbReference type="EMBL" id="JAAYYV010000464">
    <property type="protein sequence ID" value="NLF55862.1"/>
    <property type="molecule type" value="Genomic_DNA"/>
</dbReference>
<gene>
    <name evidence="2" type="ORF">GX576_15965</name>
</gene>
<dbReference type="Proteomes" id="UP000536534">
    <property type="component" value="Unassembled WGS sequence"/>
</dbReference>
<feature type="transmembrane region" description="Helical" evidence="1">
    <location>
        <begin position="46"/>
        <end position="65"/>
    </location>
</feature>
<sequence>MPTSPADPGPQSAPEAGALRPAPIRMRDLAAAFAEGVAVFRAVRGLSMAFAAIFALLGLILFVALELMSLAPLSLSLAGGFMLLAPALLAGFFAIDDRHRQGGRPGFADIRAGFARMPRGGWVVSFVCALLFLIWMTDAGTLYGFMVGQVPSGFGRLFAFDTDIARFTFFSSIMGAVLAFIIFTVSAFSIPLIYDGRATLVSGVAASVRTVFTRFPVVMSWALAMAVAIIVSALLLPLLVVSLPVAAYTGRALYRRLFPG</sequence>
<keyword evidence="1" id="KW-0812">Transmembrane</keyword>
<protein>
    <submittedName>
        <fullName evidence="2">DUF2189 domain-containing protein</fullName>
    </submittedName>
</protein>
<name>A0A7X7LYT2_9RHOO</name>
<feature type="transmembrane region" description="Helical" evidence="1">
    <location>
        <begin position="120"/>
        <end position="136"/>
    </location>
</feature>
<comment type="caution">
    <text evidence="2">The sequence shown here is derived from an EMBL/GenBank/DDBJ whole genome shotgun (WGS) entry which is preliminary data.</text>
</comment>
<dbReference type="InterPro" id="IPR018692">
    <property type="entry name" value="DUF2189"/>
</dbReference>
<feature type="transmembrane region" description="Helical" evidence="1">
    <location>
        <begin position="142"/>
        <end position="160"/>
    </location>
</feature>
<feature type="transmembrane region" description="Helical" evidence="1">
    <location>
        <begin position="167"/>
        <end position="194"/>
    </location>
</feature>
<evidence type="ECO:0000313" key="2">
    <source>
        <dbReference type="EMBL" id="NLF55862.1"/>
    </source>
</evidence>